<keyword evidence="15" id="KW-0675">Receptor</keyword>
<comment type="subcellular location">
    <subcellularLocation>
        <location evidence="1 12">Cell outer membrane</location>
        <topology evidence="1 12">Multi-pass membrane protein</topology>
    </subcellularLocation>
</comment>
<evidence type="ECO:0000256" key="11">
    <source>
        <dbReference type="ARBA" id="ARBA00023237"/>
    </source>
</evidence>
<evidence type="ECO:0000256" key="2">
    <source>
        <dbReference type="ARBA" id="ARBA00022448"/>
    </source>
</evidence>
<dbReference type="PANTHER" id="PTHR32552">
    <property type="entry name" value="FERRICHROME IRON RECEPTOR-RELATED"/>
    <property type="match status" value="1"/>
</dbReference>
<gene>
    <name evidence="15" type="ORF">QNA08_17925</name>
</gene>
<feature type="region of interest" description="Disordered" evidence="13">
    <location>
        <begin position="1"/>
        <end position="36"/>
    </location>
</feature>
<evidence type="ECO:0000256" key="1">
    <source>
        <dbReference type="ARBA" id="ARBA00004571"/>
    </source>
</evidence>
<feature type="compositionally biased region" description="Basic and acidic residues" evidence="13">
    <location>
        <begin position="9"/>
        <end position="21"/>
    </location>
</feature>
<evidence type="ECO:0000256" key="12">
    <source>
        <dbReference type="PROSITE-ProRule" id="PRU01360"/>
    </source>
</evidence>
<accession>A0ABT7AL33</accession>
<keyword evidence="9" id="KW-0798">TonB box</keyword>
<evidence type="ECO:0000313" key="16">
    <source>
        <dbReference type="Proteomes" id="UP001321492"/>
    </source>
</evidence>
<proteinExistence type="inferred from homology"/>
<organism evidence="15 16">
    <name type="scientific">Chelatococcus albus</name>
    <dbReference type="NCBI Taxonomy" id="3047466"/>
    <lineage>
        <taxon>Bacteria</taxon>
        <taxon>Pseudomonadati</taxon>
        <taxon>Pseudomonadota</taxon>
        <taxon>Alphaproteobacteria</taxon>
        <taxon>Hyphomicrobiales</taxon>
        <taxon>Chelatococcaceae</taxon>
        <taxon>Chelatococcus</taxon>
    </lineage>
</organism>
<evidence type="ECO:0000256" key="8">
    <source>
        <dbReference type="ARBA" id="ARBA00023065"/>
    </source>
</evidence>
<evidence type="ECO:0000256" key="4">
    <source>
        <dbReference type="ARBA" id="ARBA00022496"/>
    </source>
</evidence>
<keyword evidence="7" id="KW-0408">Iron</keyword>
<evidence type="ECO:0000256" key="9">
    <source>
        <dbReference type="ARBA" id="ARBA00023077"/>
    </source>
</evidence>
<keyword evidence="4" id="KW-0410">Iron transport</keyword>
<keyword evidence="16" id="KW-1185">Reference proteome</keyword>
<dbReference type="InterPro" id="IPR036942">
    <property type="entry name" value="Beta-barrel_TonB_sf"/>
</dbReference>
<dbReference type="Gene3D" id="2.40.170.20">
    <property type="entry name" value="TonB-dependent receptor, beta-barrel domain"/>
    <property type="match status" value="1"/>
</dbReference>
<evidence type="ECO:0000256" key="6">
    <source>
        <dbReference type="ARBA" id="ARBA00022729"/>
    </source>
</evidence>
<reference evidence="15 16" key="1">
    <citation type="submission" date="2023-05" db="EMBL/GenBank/DDBJ databases">
        <title>Chelatococcus sp. nov., a moderately thermophilic bacterium isolated from hot spring microbial mat.</title>
        <authorList>
            <person name="Hu C.-J."/>
            <person name="Li W.-J."/>
        </authorList>
    </citation>
    <scope>NUCLEOTIDE SEQUENCE [LARGE SCALE GENOMIC DNA]</scope>
    <source>
        <strain evidence="15 16">SYSU G07232</strain>
    </source>
</reference>
<evidence type="ECO:0000256" key="3">
    <source>
        <dbReference type="ARBA" id="ARBA00022452"/>
    </source>
</evidence>
<keyword evidence="10 12" id="KW-0472">Membrane</keyword>
<feature type="domain" description="TonB-dependent receptor-like beta-barrel" evidence="14">
    <location>
        <begin position="40"/>
        <end position="293"/>
    </location>
</feature>
<comment type="similarity">
    <text evidence="12">Belongs to the TonB-dependent receptor family.</text>
</comment>
<evidence type="ECO:0000256" key="5">
    <source>
        <dbReference type="ARBA" id="ARBA00022692"/>
    </source>
</evidence>
<dbReference type="EMBL" id="JASJEV010000017">
    <property type="protein sequence ID" value="MDJ1160093.1"/>
    <property type="molecule type" value="Genomic_DNA"/>
</dbReference>
<keyword evidence="8" id="KW-0406">Ion transport</keyword>
<dbReference type="PROSITE" id="PS52016">
    <property type="entry name" value="TONB_DEPENDENT_REC_3"/>
    <property type="match status" value="1"/>
</dbReference>
<evidence type="ECO:0000256" key="10">
    <source>
        <dbReference type="ARBA" id="ARBA00023136"/>
    </source>
</evidence>
<name>A0ABT7AL33_9HYPH</name>
<protein>
    <submittedName>
        <fullName evidence="15">TonB-dependent receptor</fullName>
    </submittedName>
</protein>
<keyword evidence="3 12" id="KW-1134">Transmembrane beta strand</keyword>
<keyword evidence="11 12" id="KW-0998">Cell outer membrane</keyword>
<evidence type="ECO:0000313" key="15">
    <source>
        <dbReference type="EMBL" id="MDJ1160093.1"/>
    </source>
</evidence>
<evidence type="ECO:0000256" key="13">
    <source>
        <dbReference type="SAM" id="MobiDB-lite"/>
    </source>
</evidence>
<evidence type="ECO:0000256" key="7">
    <source>
        <dbReference type="ARBA" id="ARBA00023004"/>
    </source>
</evidence>
<keyword evidence="5 12" id="KW-0812">Transmembrane</keyword>
<dbReference type="InterPro" id="IPR000531">
    <property type="entry name" value="Beta-barrel_TonB"/>
</dbReference>
<dbReference type="Proteomes" id="UP001321492">
    <property type="component" value="Unassembled WGS sequence"/>
</dbReference>
<comment type="caution">
    <text evidence="15">The sequence shown here is derived from an EMBL/GenBank/DDBJ whole genome shotgun (WGS) entry which is preliminary data.</text>
</comment>
<evidence type="ECO:0000259" key="14">
    <source>
        <dbReference type="Pfam" id="PF00593"/>
    </source>
</evidence>
<sequence length="324" mass="36234">MWPPGARFPEQERGRAVDRHLQPCPHGAAPDLHDGRHRRGVHEHAVGAYLQDQIKFSEEWHLLASARVDRFDQHQLSRLNGQVLQRTDDTFSPRLGLVYRPLPQLSFYGTASRSYQPTGSSFFFSQNLADLRPERTDLIEVGAKTDWFDGRLQGSLALYRVDKANVATNDPARPNVRLAVGEQRHQGVEVDLVAKPLDGWDVRAAYTYIDAEITKSNNFPVGARPANVPRHAAQVWTNYEIGAGFGIGGGLTYVGARYATADDTVRLPGYVRTDARLYYKHPRFEANLSVNNLFNARYFEAASTNSQISPGAPRSIVLSLRVPL</sequence>
<dbReference type="SUPFAM" id="SSF56935">
    <property type="entry name" value="Porins"/>
    <property type="match status" value="1"/>
</dbReference>
<dbReference type="PANTHER" id="PTHR32552:SF68">
    <property type="entry name" value="FERRICHROME OUTER MEMBRANE TRANSPORTER_PHAGE RECEPTOR"/>
    <property type="match status" value="1"/>
</dbReference>
<keyword evidence="2 12" id="KW-0813">Transport</keyword>
<dbReference type="Pfam" id="PF00593">
    <property type="entry name" value="TonB_dep_Rec_b-barrel"/>
    <property type="match status" value="1"/>
</dbReference>
<keyword evidence="6" id="KW-0732">Signal</keyword>
<dbReference type="InterPro" id="IPR039426">
    <property type="entry name" value="TonB-dep_rcpt-like"/>
</dbReference>